<protein>
    <submittedName>
        <fullName evidence="1">Uncharacterized protein</fullName>
    </submittedName>
</protein>
<evidence type="ECO:0000313" key="1">
    <source>
        <dbReference type="EMBL" id="XAI69349.1"/>
    </source>
</evidence>
<sequence>MSTTLLVTVRTSSHPFSVSTSTIEFTGMSSAQTAKAKIERELGEYNSGFNVTVTILEGTA</sequence>
<name>A0AAU6VZF3_9VIRU</name>
<organism evidence="1">
    <name type="scientific">Pseudomonas phage Pyxpy01</name>
    <dbReference type="NCBI Taxonomy" id="3138546"/>
    <lineage>
        <taxon>Viruses</taxon>
    </lineage>
</organism>
<accession>A0AAU6VZF3</accession>
<dbReference type="EMBL" id="PP179310">
    <property type="protein sequence ID" value="XAI69349.1"/>
    <property type="molecule type" value="Genomic_DNA"/>
</dbReference>
<gene>
    <name evidence="1" type="ORF">Pyxpy01_00051</name>
</gene>
<proteinExistence type="predicted"/>
<reference evidence="1" key="1">
    <citation type="journal article" date="2024" name="J. Gen. Virol.">
        <title>Novel phages of Pseudomonas syringae unveil numerous potential auxiliary metabolic genes.</title>
        <authorList>
            <person name="Feltin C."/>
            <person name="Garneau J.R."/>
            <person name="Morris C.E."/>
            <person name="Berard A."/>
            <person name="Torres-Barcelo C."/>
        </authorList>
    </citation>
    <scope>NUCLEOTIDE SEQUENCE</scope>
</reference>